<dbReference type="InterPro" id="IPR000292">
    <property type="entry name" value="For/NO2_transpt"/>
</dbReference>
<evidence type="ECO:0000256" key="4">
    <source>
        <dbReference type="ARBA" id="ARBA00023136"/>
    </source>
</evidence>
<dbReference type="InterPro" id="IPR024002">
    <property type="entry name" value="For/NO2_transpt_CS"/>
</dbReference>
<evidence type="ECO:0000313" key="8">
    <source>
        <dbReference type="Proteomes" id="UP001169242"/>
    </source>
</evidence>
<keyword evidence="8" id="KW-1185">Reference proteome</keyword>
<name>A0AA42DK91_9FIRM</name>
<reference evidence="7" key="1">
    <citation type="journal article" date="2023" name="Int. J. Syst. Evol. Microbiol.">
        <title>&lt;i&gt;Holtiella tumoricola&lt;/i&gt; gen. nov. sp. nov., isolated from a human clinical sample.</title>
        <authorList>
            <person name="Allen-Vercoe E."/>
            <person name="Daigneault M.C."/>
            <person name="Vancuren S.J."/>
            <person name="Cochrane K."/>
            <person name="O'Neal L.L."/>
            <person name="Sankaranarayanan K."/>
            <person name="Lawson P.A."/>
        </authorList>
    </citation>
    <scope>NUCLEOTIDE SEQUENCE</scope>
    <source>
        <strain evidence="7">CC70A</strain>
    </source>
</reference>
<feature type="transmembrane region" description="Helical" evidence="6">
    <location>
        <begin position="27"/>
        <end position="47"/>
    </location>
</feature>
<dbReference type="PANTHER" id="PTHR30520:SF6">
    <property type="entry name" value="FORMATE_NITRATE FAMILY TRANSPORTER (EUROFUNG)"/>
    <property type="match status" value="1"/>
</dbReference>
<keyword evidence="3 6" id="KW-1133">Transmembrane helix</keyword>
<dbReference type="Pfam" id="PF01226">
    <property type="entry name" value="Form_Nir_trans"/>
    <property type="match status" value="1"/>
</dbReference>
<dbReference type="GO" id="GO:0005886">
    <property type="term" value="C:plasma membrane"/>
    <property type="evidence" value="ECO:0007669"/>
    <property type="project" value="TreeGrafter"/>
</dbReference>
<gene>
    <name evidence="7" type="ORF">PBV87_02665</name>
</gene>
<feature type="transmembrane region" description="Helical" evidence="6">
    <location>
        <begin position="189"/>
        <end position="211"/>
    </location>
</feature>
<evidence type="ECO:0000256" key="5">
    <source>
        <dbReference type="ARBA" id="ARBA00049660"/>
    </source>
</evidence>
<dbReference type="PANTHER" id="PTHR30520">
    <property type="entry name" value="FORMATE TRANSPORTER-RELATED"/>
    <property type="match status" value="1"/>
</dbReference>
<protein>
    <submittedName>
        <fullName evidence="7">Formate/nitrite transporter family protein</fullName>
    </submittedName>
</protein>
<feature type="transmembrane region" description="Helical" evidence="6">
    <location>
        <begin position="155"/>
        <end position="177"/>
    </location>
</feature>
<evidence type="ECO:0000313" key="7">
    <source>
        <dbReference type="EMBL" id="MDA3730407.1"/>
    </source>
</evidence>
<dbReference type="InterPro" id="IPR023271">
    <property type="entry name" value="Aquaporin-like"/>
</dbReference>
<comment type="similarity">
    <text evidence="5">Belongs to the FNT transporter (TC 1.A.16) family.</text>
</comment>
<dbReference type="Proteomes" id="UP001169242">
    <property type="component" value="Unassembled WGS sequence"/>
</dbReference>
<dbReference type="RefSeq" id="WP_053984957.1">
    <property type="nucleotide sequence ID" value="NZ_JAQIFT010000013.1"/>
</dbReference>
<sequence>MAKNYLAPNEILDYTTDAGVAKVNRTVLAIFLMAVMAGVYIALGALASSTAAHAIHDKGVAKLVTGAVFPIGLMFVVLNGADLFTGNCLIVLSTLEKRTRVIDFFKNLVIVLAGNFVGAVSIAFLQANTGLFRMSDGGFAAYALKTAITKSNLPFTEALCLAIICNIFVCAGIWMIYSAKDVTGKILAGFFSIFAFAISGAEHIVANMYYVPVGLFIKMNPELVEMSGVAADKLDTLTWGNFFVNNAIPVTIGNLIGGVFIGVMYYVIYKKCTKPAQ</sequence>
<comment type="caution">
    <text evidence="7">The sequence shown here is derived from an EMBL/GenBank/DDBJ whole genome shotgun (WGS) entry which is preliminary data.</text>
</comment>
<dbReference type="EMBL" id="JAQIFT010000013">
    <property type="protein sequence ID" value="MDA3730407.1"/>
    <property type="molecule type" value="Genomic_DNA"/>
</dbReference>
<evidence type="ECO:0000256" key="3">
    <source>
        <dbReference type="ARBA" id="ARBA00022989"/>
    </source>
</evidence>
<dbReference type="AlphaFoldDB" id="A0AA42DK91"/>
<accession>A0AA42DK91</accession>
<organism evidence="7 8">
    <name type="scientific">Holtiella tumoricola</name>
    <dbReference type="NCBI Taxonomy" id="3018743"/>
    <lineage>
        <taxon>Bacteria</taxon>
        <taxon>Bacillati</taxon>
        <taxon>Bacillota</taxon>
        <taxon>Clostridia</taxon>
        <taxon>Lachnospirales</taxon>
        <taxon>Cellulosilyticaceae</taxon>
        <taxon>Holtiella</taxon>
    </lineage>
</organism>
<dbReference type="Gene3D" id="1.20.1080.10">
    <property type="entry name" value="Glycerol uptake facilitator protein"/>
    <property type="match status" value="1"/>
</dbReference>
<dbReference type="PROSITE" id="PS01005">
    <property type="entry name" value="FORMATE_NITRITE_TP_1"/>
    <property type="match status" value="1"/>
</dbReference>
<keyword evidence="2 6" id="KW-0812">Transmembrane</keyword>
<feature type="transmembrane region" description="Helical" evidence="6">
    <location>
        <begin position="67"/>
        <end position="92"/>
    </location>
</feature>
<dbReference type="GO" id="GO:0015499">
    <property type="term" value="F:formate transmembrane transporter activity"/>
    <property type="evidence" value="ECO:0007669"/>
    <property type="project" value="TreeGrafter"/>
</dbReference>
<evidence type="ECO:0000256" key="2">
    <source>
        <dbReference type="ARBA" id="ARBA00022692"/>
    </source>
</evidence>
<keyword evidence="4 6" id="KW-0472">Membrane</keyword>
<feature type="transmembrane region" description="Helical" evidence="6">
    <location>
        <begin position="247"/>
        <end position="268"/>
    </location>
</feature>
<comment type="subcellular location">
    <subcellularLocation>
        <location evidence="1">Membrane</location>
        <topology evidence="1">Multi-pass membrane protein</topology>
    </subcellularLocation>
</comment>
<proteinExistence type="inferred from homology"/>
<evidence type="ECO:0000256" key="6">
    <source>
        <dbReference type="SAM" id="Phobius"/>
    </source>
</evidence>
<feature type="transmembrane region" description="Helical" evidence="6">
    <location>
        <begin position="104"/>
        <end position="125"/>
    </location>
</feature>
<evidence type="ECO:0000256" key="1">
    <source>
        <dbReference type="ARBA" id="ARBA00004141"/>
    </source>
</evidence>